<keyword evidence="1" id="KW-0143">Chaperone</keyword>
<evidence type="ECO:0000313" key="6">
    <source>
        <dbReference type="WBParaSite" id="Pan_g12864.t2"/>
    </source>
</evidence>
<evidence type="ECO:0000256" key="2">
    <source>
        <dbReference type="SAM" id="MobiDB-lite"/>
    </source>
</evidence>
<dbReference type="Proteomes" id="UP000492821">
    <property type="component" value="Unassembled WGS sequence"/>
</dbReference>
<accession>A0A7E4UVE3</accession>
<dbReference type="InterPro" id="IPR001623">
    <property type="entry name" value="DnaJ_domain"/>
</dbReference>
<protein>
    <submittedName>
        <fullName evidence="6">J domain-containing protein</fullName>
    </submittedName>
</protein>
<dbReference type="Gene3D" id="1.10.287.110">
    <property type="entry name" value="DnaJ domain"/>
    <property type="match status" value="1"/>
</dbReference>
<keyword evidence="3" id="KW-1133">Transmembrane helix</keyword>
<dbReference type="PANTHER" id="PTHR44145">
    <property type="entry name" value="DNAJ HOMOLOG SUBFAMILY A MEMBER 3, MITOCHONDRIAL"/>
    <property type="match status" value="1"/>
</dbReference>
<dbReference type="WBParaSite" id="Pan_g12864.t2">
    <property type="protein sequence ID" value="Pan_g12864.t2"/>
    <property type="gene ID" value="Pan_g12864"/>
</dbReference>
<dbReference type="SMART" id="SM00271">
    <property type="entry name" value="DnaJ"/>
    <property type="match status" value="1"/>
</dbReference>
<dbReference type="Pfam" id="PF00226">
    <property type="entry name" value="DnaJ"/>
    <property type="match status" value="1"/>
</dbReference>
<evidence type="ECO:0000256" key="1">
    <source>
        <dbReference type="ARBA" id="ARBA00023186"/>
    </source>
</evidence>
<dbReference type="InterPro" id="IPR018253">
    <property type="entry name" value="DnaJ_domain_CS"/>
</dbReference>
<evidence type="ECO:0000259" key="4">
    <source>
        <dbReference type="PROSITE" id="PS50076"/>
    </source>
</evidence>
<evidence type="ECO:0000313" key="5">
    <source>
        <dbReference type="Proteomes" id="UP000492821"/>
    </source>
</evidence>
<sequence>MYKTASRWLSSTVGGNFYERLGVSQSATSADIKKAFFTLSKKYHPDVTGSNDAATKKFVALKEAYDTLKDDVKRRDYDSMLGGGYGYNRGNPFSHQQYGGPFPGGNPGQWQRWSNVRRDPSNGRQYTEEDFERIWREFQRKTQDPRHWQYDQTFREQRQRTWDEFSRKRDEAWRQRAEEYAKRYPSDNMYVKAFNVNWSKINKFLLVYTGVFFFVALIQTWMASDVSERQYRKPHKNAYNDSNMVPPPSAPLRQYVDGPPPPAPPPGHTADRPFGYPDNAPRG</sequence>
<dbReference type="InterPro" id="IPR036869">
    <property type="entry name" value="J_dom_sf"/>
</dbReference>
<reference evidence="6" key="2">
    <citation type="submission" date="2020-10" db="UniProtKB">
        <authorList>
            <consortium name="WormBaseParasite"/>
        </authorList>
    </citation>
    <scope>IDENTIFICATION</scope>
</reference>
<keyword evidence="3" id="KW-0472">Membrane</keyword>
<proteinExistence type="predicted"/>
<dbReference type="CDD" id="cd06257">
    <property type="entry name" value="DnaJ"/>
    <property type="match status" value="1"/>
</dbReference>
<organism evidence="5 6">
    <name type="scientific">Panagrellus redivivus</name>
    <name type="common">Microworm</name>
    <dbReference type="NCBI Taxonomy" id="6233"/>
    <lineage>
        <taxon>Eukaryota</taxon>
        <taxon>Metazoa</taxon>
        <taxon>Ecdysozoa</taxon>
        <taxon>Nematoda</taxon>
        <taxon>Chromadorea</taxon>
        <taxon>Rhabditida</taxon>
        <taxon>Tylenchina</taxon>
        <taxon>Panagrolaimomorpha</taxon>
        <taxon>Panagrolaimoidea</taxon>
        <taxon>Panagrolaimidae</taxon>
        <taxon>Panagrellus</taxon>
    </lineage>
</organism>
<dbReference type="InterPro" id="IPR051938">
    <property type="entry name" value="Apopto_cytoskel_mod"/>
</dbReference>
<dbReference type="PANTHER" id="PTHR44145:SF3">
    <property type="entry name" value="DNAJ HOMOLOG SUBFAMILY A MEMBER 3, MITOCHONDRIAL"/>
    <property type="match status" value="1"/>
</dbReference>
<dbReference type="PRINTS" id="PR00625">
    <property type="entry name" value="JDOMAIN"/>
</dbReference>
<dbReference type="PROSITE" id="PS50076">
    <property type="entry name" value="DNAJ_2"/>
    <property type="match status" value="1"/>
</dbReference>
<name>A0A7E4UVE3_PANRE</name>
<keyword evidence="5" id="KW-1185">Reference proteome</keyword>
<reference evidence="5" key="1">
    <citation type="journal article" date="2013" name="Genetics">
        <title>The draft genome and transcriptome of Panagrellus redivivus are shaped by the harsh demands of a free-living lifestyle.</title>
        <authorList>
            <person name="Srinivasan J."/>
            <person name="Dillman A.R."/>
            <person name="Macchietto M.G."/>
            <person name="Heikkinen L."/>
            <person name="Lakso M."/>
            <person name="Fracchia K.M."/>
            <person name="Antoshechkin I."/>
            <person name="Mortazavi A."/>
            <person name="Wong G."/>
            <person name="Sternberg P.W."/>
        </authorList>
    </citation>
    <scope>NUCLEOTIDE SEQUENCE [LARGE SCALE GENOMIC DNA]</scope>
    <source>
        <strain evidence="5">MT8872</strain>
    </source>
</reference>
<evidence type="ECO:0000256" key="3">
    <source>
        <dbReference type="SAM" id="Phobius"/>
    </source>
</evidence>
<feature type="transmembrane region" description="Helical" evidence="3">
    <location>
        <begin position="204"/>
        <end position="223"/>
    </location>
</feature>
<feature type="domain" description="J" evidence="4">
    <location>
        <begin position="16"/>
        <end position="81"/>
    </location>
</feature>
<feature type="compositionally biased region" description="Pro residues" evidence="2">
    <location>
        <begin position="258"/>
        <end position="267"/>
    </location>
</feature>
<keyword evidence="3" id="KW-0812">Transmembrane</keyword>
<feature type="region of interest" description="Disordered" evidence="2">
    <location>
        <begin position="235"/>
        <end position="283"/>
    </location>
</feature>
<dbReference type="AlphaFoldDB" id="A0A7E4UVE3"/>
<dbReference type="SUPFAM" id="SSF46565">
    <property type="entry name" value="Chaperone J-domain"/>
    <property type="match status" value="1"/>
</dbReference>
<dbReference type="PROSITE" id="PS00636">
    <property type="entry name" value="DNAJ_1"/>
    <property type="match status" value="1"/>
</dbReference>